<dbReference type="InterPro" id="IPR036390">
    <property type="entry name" value="WH_DNA-bd_sf"/>
</dbReference>
<dbReference type="InterPro" id="IPR036388">
    <property type="entry name" value="WH-like_DNA-bd_sf"/>
</dbReference>
<dbReference type="InterPro" id="IPR000944">
    <property type="entry name" value="Tscrpt_reg_Rrf2"/>
</dbReference>
<dbReference type="GO" id="GO:0003700">
    <property type="term" value="F:DNA-binding transcription factor activity"/>
    <property type="evidence" value="ECO:0007669"/>
    <property type="project" value="TreeGrafter"/>
</dbReference>
<name>A0A919WI85_9BACI</name>
<protein>
    <submittedName>
        <fullName evidence="1">Rrf2 family transcriptional regulator</fullName>
    </submittedName>
</protein>
<proteinExistence type="predicted"/>
<organism evidence="1 2">
    <name type="scientific">Robertmurraya siralis</name>
    <dbReference type="NCBI Taxonomy" id="77777"/>
    <lineage>
        <taxon>Bacteria</taxon>
        <taxon>Bacillati</taxon>
        <taxon>Bacillota</taxon>
        <taxon>Bacilli</taxon>
        <taxon>Bacillales</taxon>
        <taxon>Bacillaceae</taxon>
        <taxon>Robertmurraya</taxon>
    </lineage>
</organism>
<reference evidence="1" key="1">
    <citation type="submission" date="2021-03" db="EMBL/GenBank/DDBJ databases">
        <title>Antimicrobial resistance genes in bacteria isolated from Japanese honey, and their potential for conferring macrolide and lincosamide resistance in the American foulbrood pathogen Paenibacillus larvae.</title>
        <authorList>
            <person name="Okamoto M."/>
            <person name="Kumagai M."/>
            <person name="Kanamori H."/>
            <person name="Takamatsu D."/>
        </authorList>
    </citation>
    <scope>NUCLEOTIDE SEQUENCE</scope>
    <source>
        <strain evidence="1">J27TS8</strain>
    </source>
</reference>
<dbReference type="Proteomes" id="UP000682111">
    <property type="component" value="Unassembled WGS sequence"/>
</dbReference>
<dbReference type="PROSITE" id="PS51197">
    <property type="entry name" value="HTH_RRF2_2"/>
    <property type="match status" value="1"/>
</dbReference>
<evidence type="ECO:0000313" key="1">
    <source>
        <dbReference type="EMBL" id="GIN62189.1"/>
    </source>
</evidence>
<dbReference type="FunFam" id="1.10.10.10:FF:000138">
    <property type="entry name" value="Rrf2 family transcriptional regulator"/>
    <property type="match status" value="1"/>
</dbReference>
<sequence>MSISSRFAVGVHILTLIEFNKEGVSSSEYIAASVNTNPALIRKIVGMLKKAKLVEVHPGIAGAKLAKNLSEITLLDVYKAVDVVQDNELFNIHENSNPQCLVGRNIQDAIAPILATAQLALEKVLSSVTIEDIVQDIINKEEQNRER</sequence>
<comment type="caution">
    <text evidence="1">The sequence shown here is derived from an EMBL/GenBank/DDBJ whole genome shotgun (WGS) entry which is preliminary data.</text>
</comment>
<dbReference type="AlphaFoldDB" id="A0A919WI85"/>
<dbReference type="Gene3D" id="1.10.10.10">
    <property type="entry name" value="Winged helix-like DNA-binding domain superfamily/Winged helix DNA-binding domain"/>
    <property type="match status" value="1"/>
</dbReference>
<dbReference type="GO" id="GO:0005829">
    <property type="term" value="C:cytosol"/>
    <property type="evidence" value="ECO:0007669"/>
    <property type="project" value="TreeGrafter"/>
</dbReference>
<keyword evidence="2" id="KW-1185">Reference proteome</keyword>
<dbReference type="PANTHER" id="PTHR33221:SF15">
    <property type="entry name" value="HTH-TYPE TRANSCRIPTIONAL REGULATOR YWGB-RELATED"/>
    <property type="match status" value="1"/>
</dbReference>
<dbReference type="EMBL" id="BORC01000003">
    <property type="protein sequence ID" value="GIN62189.1"/>
    <property type="molecule type" value="Genomic_DNA"/>
</dbReference>
<dbReference type="SUPFAM" id="SSF46785">
    <property type="entry name" value="Winged helix' DNA-binding domain"/>
    <property type="match status" value="1"/>
</dbReference>
<gene>
    <name evidence="1" type="ORF">J27TS8_21820</name>
</gene>
<dbReference type="Pfam" id="PF02082">
    <property type="entry name" value="Rrf2"/>
    <property type="match status" value="1"/>
</dbReference>
<accession>A0A919WI85</accession>
<evidence type="ECO:0000313" key="2">
    <source>
        <dbReference type="Proteomes" id="UP000682111"/>
    </source>
</evidence>
<dbReference type="PANTHER" id="PTHR33221">
    <property type="entry name" value="WINGED HELIX-TURN-HELIX TRANSCRIPTIONAL REGULATOR, RRF2 FAMILY"/>
    <property type="match status" value="1"/>
</dbReference>
<dbReference type="RefSeq" id="WP_212933641.1">
    <property type="nucleotide sequence ID" value="NZ_BORC01000003.1"/>
</dbReference>